<dbReference type="PANTHER" id="PTHR48081">
    <property type="entry name" value="AB HYDROLASE SUPERFAMILY PROTEIN C4A8.06C"/>
    <property type="match status" value="1"/>
</dbReference>
<accession>A0AAD8GHX0</accession>
<dbReference type="Pfam" id="PF20434">
    <property type="entry name" value="BD-FAE"/>
    <property type="match status" value="1"/>
</dbReference>
<dbReference type="InterPro" id="IPR050300">
    <property type="entry name" value="GDXG_lipolytic_enzyme"/>
</dbReference>
<dbReference type="EMBL" id="JAGXEW010000002">
    <property type="protein sequence ID" value="KAK1174413.1"/>
    <property type="molecule type" value="Genomic_DNA"/>
</dbReference>
<gene>
    <name evidence="3" type="primary">ICME</name>
    <name evidence="3" type="ORF">AOXY_G1903</name>
</gene>
<name>A0AAD8GHX0_ACIOX</name>
<dbReference type="Proteomes" id="UP001230051">
    <property type="component" value="Unassembled WGS sequence"/>
</dbReference>
<dbReference type="AlphaFoldDB" id="A0AAD8GHX0"/>
<dbReference type="InterPro" id="IPR029058">
    <property type="entry name" value="AB_hydrolase_fold"/>
</dbReference>
<dbReference type="InterPro" id="IPR049492">
    <property type="entry name" value="BD-FAE-like_dom"/>
</dbReference>
<proteinExistence type="predicted"/>
<comment type="caution">
    <text evidence="3">The sequence shown here is derived from an EMBL/GenBank/DDBJ whole genome shotgun (WGS) entry which is preliminary data.</text>
</comment>
<protein>
    <submittedName>
        <fullName evidence="3">Isoprenylcysteine alpha-carbonyl methylesterase ICMEL2</fullName>
    </submittedName>
</protein>
<evidence type="ECO:0000259" key="2">
    <source>
        <dbReference type="Pfam" id="PF20434"/>
    </source>
</evidence>
<keyword evidence="1" id="KW-0378">Hydrolase</keyword>
<evidence type="ECO:0000256" key="1">
    <source>
        <dbReference type="ARBA" id="ARBA00022801"/>
    </source>
</evidence>
<organism evidence="3 4">
    <name type="scientific">Acipenser oxyrinchus oxyrinchus</name>
    <dbReference type="NCBI Taxonomy" id="40147"/>
    <lineage>
        <taxon>Eukaryota</taxon>
        <taxon>Metazoa</taxon>
        <taxon>Chordata</taxon>
        <taxon>Craniata</taxon>
        <taxon>Vertebrata</taxon>
        <taxon>Euteleostomi</taxon>
        <taxon>Actinopterygii</taxon>
        <taxon>Chondrostei</taxon>
        <taxon>Acipenseriformes</taxon>
        <taxon>Acipenseridae</taxon>
        <taxon>Acipenser</taxon>
    </lineage>
</organism>
<keyword evidence="4" id="KW-1185">Reference proteome</keyword>
<dbReference type="PANTHER" id="PTHR48081:SF33">
    <property type="entry name" value="KYNURENINE FORMAMIDASE"/>
    <property type="match status" value="1"/>
</dbReference>
<reference evidence="3" key="1">
    <citation type="submission" date="2022-02" db="EMBL/GenBank/DDBJ databases">
        <title>Atlantic sturgeon de novo genome assembly.</title>
        <authorList>
            <person name="Stock M."/>
            <person name="Klopp C."/>
            <person name="Guiguen Y."/>
            <person name="Cabau C."/>
            <person name="Parinello H."/>
            <person name="Santidrian Yebra-Pimentel E."/>
            <person name="Kuhl H."/>
            <person name="Dirks R.P."/>
            <person name="Guessner J."/>
            <person name="Wuertz S."/>
            <person name="Du K."/>
            <person name="Schartl M."/>
        </authorList>
    </citation>
    <scope>NUCLEOTIDE SEQUENCE</scope>
    <source>
        <strain evidence="3">STURGEONOMICS-FGT-2020</strain>
        <tissue evidence="3">Whole blood</tissue>
    </source>
</reference>
<evidence type="ECO:0000313" key="4">
    <source>
        <dbReference type="Proteomes" id="UP001230051"/>
    </source>
</evidence>
<dbReference type="SUPFAM" id="SSF53474">
    <property type="entry name" value="alpha/beta-Hydrolases"/>
    <property type="match status" value="1"/>
</dbReference>
<dbReference type="Gene3D" id="3.40.50.1820">
    <property type="entry name" value="alpha/beta hydrolase"/>
    <property type="match status" value="1"/>
</dbReference>
<dbReference type="GO" id="GO:0004061">
    <property type="term" value="F:arylformamidase activity"/>
    <property type="evidence" value="ECO:0007669"/>
    <property type="project" value="TreeGrafter"/>
</dbReference>
<feature type="domain" description="BD-FAE-like" evidence="2">
    <location>
        <begin position="185"/>
        <end position="341"/>
    </location>
</feature>
<evidence type="ECO:0000313" key="3">
    <source>
        <dbReference type="EMBL" id="KAK1174413.1"/>
    </source>
</evidence>
<sequence>MYSALFAAGVLIVGIPYCLSVAGQWFHGLPSLPGYKKYLEAISPRRVYNLTVALLDLLSYLRYTNLYIQWKACYRSLNEASCVKDIQFGKNENSLDVYFPTVKGFDKSSARLPALIYVFGGGWESGSRTMYCLLAQQLANDLNVVVICTDYSLYPKPTIRDIVQQINRSLFQIKDPQVRSVIKKCTIVDMVQDLVDCIGWTRDHGHSYGIDKEKVTLMGHSCGAHLCALTAMYLAGENEEIKIDTTKQRELLSSLKGIIGLSGVYHINDHYRHETWRGIEYVSAMCRVMKGEENFDRYSPATYISTLTKESTSRLPPFVLLHGIKDKVVPVESSLRFSSALLVASVKETLHVLPDVDHTAIVMDLMDRNRSSYTTLHEHVRKELQNIYF</sequence>